<dbReference type="InterPro" id="IPR000064">
    <property type="entry name" value="NLP_P60_dom"/>
</dbReference>
<dbReference type="SUPFAM" id="SSF54001">
    <property type="entry name" value="Cysteine proteinases"/>
    <property type="match status" value="1"/>
</dbReference>
<dbReference type="InterPro" id="IPR038765">
    <property type="entry name" value="Papain-like_cys_pep_sf"/>
</dbReference>
<dbReference type="GO" id="GO:0006508">
    <property type="term" value="P:proteolysis"/>
    <property type="evidence" value="ECO:0007669"/>
    <property type="project" value="UniProtKB-KW"/>
</dbReference>
<evidence type="ECO:0000313" key="6">
    <source>
        <dbReference type="Proteomes" id="UP000516320"/>
    </source>
</evidence>
<dbReference type="KEGG" id="cpoy:GP475_07950"/>
<dbReference type="PANTHER" id="PTHR47359">
    <property type="entry name" value="PEPTIDOGLYCAN DL-ENDOPEPTIDASE CWLO"/>
    <property type="match status" value="1"/>
</dbReference>
<name>A0A7H0SSE5_9CORY</name>
<evidence type="ECO:0000256" key="1">
    <source>
        <dbReference type="ARBA" id="ARBA00007074"/>
    </source>
</evidence>
<dbReference type="Gene3D" id="3.90.1720.10">
    <property type="entry name" value="endopeptidase domain like (from Nostoc punctiforme)"/>
    <property type="match status" value="1"/>
</dbReference>
<protein>
    <submittedName>
        <fullName evidence="5">Hydrolase</fullName>
    </submittedName>
</protein>
<dbReference type="Proteomes" id="UP000516320">
    <property type="component" value="Chromosome"/>
</dbReference>
<comment type="similarity">
    <text evidence="1">Belongs to the peptidase C40 family.</text>
</comment>
<gene>
    <name evidence="5" type="ORF">GP475_07950</name>
</gene>
<organism evidence="5 6">
    <name type="scientific">Corynebacterium poyangense</name>
    <dbReference type="NCBI Taxonomy" id="2684405"/>
    <lineage>
        <taxon>Bacteria</taxon>
        <taxon>Bacillati</taxon>
        <taxon>Actinomycetota</taxon>
        <taxon>Actinomycetes</taxon>
        <taxon>Mycobacteriales</taxon>
        <taxon>Corynebacteriaceae</taxon>
        <taxon>Corynebacterium</taxon>
    </lineage>
</organism>
<proteinExistence type="inferred from homology"/>
<dbReference type="Gene3D" id="6.10.250.3150">
    <property type="match status" value="1"/>
</dbReference>
<evidence type="ECO:0000256" key="2">
    <source>
        <dbReference type="ARBA" id="ARBA00022670"/>
    </source>
</evidence>
<sequence>MSGSISGRISSRWKHSLAICTVSCAAAVLLNPGAAQADEVDDLIAQMETVSREAGQLNDEVLKLNEDIQQAQTAVDQSRTAVDEAVARATQAQAVQKEQQVVVNRIAGARYRGATIDPITNAISAENPQNAIDRAAYMGVLAKQASEAYEQLDKATREAAEAHSYASANRAAEVLRLGDLEQKRKDFDAEKAKLDDRIGQIKAQVDGLSPEARQRWISRFHPVEGVNLAGIFGSESGLAAVKAAMSKQGAPYGWGAAGPDVFDCSGLMFWAYQQQGKTIPRTSQAQMAGGTPVAKSDLQPGDIVGFYPGATHVGMYIGNGQIVHASDYGIPVQVVPLDSMPFYGAARY</sequence>
<evidence type="ECO:0000256" key="4">
    <source>
        <dbReference type="ARBA" id="ARBA00022807"/>
    </source>
</evidence>
<keyword evidence="2" id="KW-0645">Protease</keyword>
<keyword evidence="3 5" id="KW-0378">Hydrolase</keyword>
<dbReference type="AlphaFoldDB" id="A0A7H0SSE5"/>
<evidence type="ECO:0000313" key="5">
    <source>
        <dbReference type="EMBL" id="QNQ91470.1"/>
    </source>
</evidence>
<evidence type="ECO:0000256" key="3">
    <source>
        <dbReference type="ARBA" id="ARBA00022801"/>
    </source>
</evidence>
<dbReference type="GO" id="GO:0008234">
    <property type="term" value="F:cysteine-type peptidase activity"/>
    <property type="evidence" value="ECO:0007669"/>
    <property type="project" value="UniProtKB-KW"/>
</dbReference>
<reference evidence="5 6" key="1">
    <citation type="submission" date="2019-12" db="EMBL/GenBank/DDBJ databases">
        <title>Corynebacterium sp. nov., isolated from feces of the Anser Albifrons in China.</title>
        <authorList>
            <person name="Liu Q."/>
        </authorList>
    </citation>
    <scope>NUCLEOTIDE SEQUENCE [LARGE SCALE GENOMIC DNA]</scope>
    <source>
        <strain evidence="5 6">4H37-19</strain>
    </source>
</reference>
<dbReference type="PANTHER" id="PTHR47359:SF3">
    <property type="entry name" value="NLP_P60 DOMAIN-CONTAINING PROTEIN-RELATED"/>
    <property type="match status" value="1"/>
</dbReference>
<keyword evidence="6" id="KW-1185">Reference proteome</keyword>
<keyword evidence="4" id="KW-0788">Thiol protease</keyword>
<accession>A0A7H0SSE5</accession>
<dbReference type="Pfam" id="PF00877">
    <property type="entry name" value="NLPC_P60"/>
    <property type="match status" value="1"/>
</dbReference>
<dbReference type="InterPro" id="IPR051794">
    <property type="entry name" value="PG_Endopeptidase_C40"/>
</dbReference>
<dbReference type="PROSITE" id="PS51935">
    <property type="entry name" value="NLPC_P60"/>
    <property type="match status" value="1"/>
</dbReference>
<dbReference type="EMBL" id="CP046884">
    <property type="protein sequence ID" value="QNQ91470.1"/>
    <property type="molecule type" value="Genomic_DNA"/>
</dbReference>